<dbReference type="Pfam" id="PF01103">
    <property type="entry name" value="Omp85"/>
    <property type="match status" value="1"/>
</dbReference>
<dbReference type="Gene3D" id="3.10.20.310">
    <property type="entry name" value="membrane protein fhac"/>
    <property type="match status" value="3"/>
</dbReference>
<proteinExistence type="inferred from homology"/>
<dbReference type="GO" id="GO:0009306">
    <property type="term" value="P:protein secretion"/>
    <property type="evidence" value="ECO:0007669"/>
    <property type="project" value="TreeGrafter"/>
</dbReference>
<keyword evidence="15" id="KW-1185">Reference proteome</keyword>
<evidence type="ECO:0000259" key="11">
    <source>
        <dbReference type="Pfam" id="PF01103"/>
    </source>
</evidence>
<evidence type="ECO:0000256" key="1">
    <source>
        <dbReference type="ARBA" id="ARBA00004442"/>
    </source>
</evidence>
<dbReference type="InterPro" id="IPR035243">
    <property type="entry name" value="TamA_POTRA_Dom_1"/>
</dbReference>
<dbReference type="InterPro" id="IPR000184">
    <property type="entry name" value="Bac_surfAg_D15"/>
</dbReference>
<comment type="subcellular location">
    <subcellularLocation>
        <location evidence="1">Cell outer membrane</location>
    </subcellularLocation>
</comment>
<keyword evidence="8" id="KW-0998">Cell outer membrane</keyword>
<dbReference type="GO" id="GO:0009279">
    <property type="term" value="C:cell outer membrane"/>
    <property type="evidence" value="ECO:0007669"/>
    <property type="project" value="UniProtKB-SubCell"/>
</dbReference>
<keyword evidence="5" id="KW-0812">Transmembrane</keyword>
<dbReference type="Proteomes" id="UP000321822">
    <property type="component" value="Unassembled WGS sequence"/>
</dbReference>
<dbReference type="GO" id="GO:0097347">
    <property type="term" value="C:TAM protein secretion complex"/>
    <property type="evidence" value="ECO:0007669"/>
    <property type="project" value="TreeGrafter"/>
</dbReference>
<evidence type="ECO:0000256" key="10">
    <source>
        <dbReference type="ARBA" id="ARBA00093548"/>
    </source>
</evidence>
<protein>
    <recommendedName>
        <fullName evidence="3">Translocation and assembly module subunit TamA</fullName>
    </recommendedName>
    <alternativeName>
        <fullName evidence="9">Autotransporter assembly factor TamA</fullName>
    </alternativeName>
</protein>
<evidence type="ECO:0000259" key="13">
    <source>
        <dbReference type="Pfam" id="PF17243"/>
    </source>
</evidence>
<evidence type="ECO:0000256" key="7">
    <source>
        <dbReference type="ARBA" id="ARBA00023136"/>
    </source>
</evidence>
<dbReference type="PANTHER" id="PTHR12815:SF47">
    <property type="entry name" value="TRANSLOCATION AND ASSEMBLY MODULE SUBUNIT TAMA"/>
    <property type="match status" value="1"/>
</dbReference>
<name>A0A5C6Q8G4_9GAMM</name>
<dbReference type="Pfam" id="PF07244">
    <property type="entry name" value="POTRA"/>
    <property type="match status" value="1"/>
</dbReference>
<dbReference type="InterPro" id="IPR039910">
    <property type="entry name" value="D15-like"/>
</dbReference>
<gene>
    <name evidence="14" type="ORF">ESZ36_18220</name>
</gene>
<keyword evidence="7" id="KW-0472">Membrane</keyword>
<reference evidence="14 15" key="1">
    <citation type="submission" date="2019-07" db="EMBL/GenBank/DDBJ databases">
        <title>Genomes of sea-ice associated Colwellia species.</title>
        <authorList>
            <person name="Bowman J.P."/>
        </authorList>
    </citation>
    <scope>NUCLEOTIDE SEQUENCE [LARGE SCALE GENOMIC DNA]</scope>
    <source>
        <strain evidence="14 15">ACAM 459</strain>
    </source>
</reference>
<evidence type="ECO:0000256" key="4">
    <source>
        <dbReference type="ARBA" id="ARBA00022452"/>
    </source>
</evidence>
<dbReference type="Pfam" id="PF17243">
    <property type="entry name" value="POTRA_TamA_1"/>
    <property type="match status" value="1"/>
</dbReference>
<accession>A0A5C6Q8G4</accession>
<feature type="domain" description="Bacterial surface antigen (D15)" evidence="11">
    <location>
        <begin position="355"/>
        <end position="607"/>
    </location>
</feature>
<sequence length="609" mass="69035">MTLNIPHYLDTLSRIFKPKIRLLAVSFLSLFFTDVAFASNLTVTLDGELAKAVEKNIYSYLGTLPESDLERSAFIYSAKENSFKALNSLGYYQADIEVAVEKDPWKLLLIIKLNEPTLLDNIKVNITGAAQNDPAFITLLNDMDIHHGDKLHHGKYETIKSDLLSLALQRGYFNGSLVDSNITIKQGYHYANINITYKSGPRYRFGEVNFNDFDLKPQLLESMIPFNKGDFYNTHDFHKLQQQLQSTQYFSNVQALPAEKAEDKVNDDYTIPINVTLTPAKSHQFDFGIGYATDTKFRLSAGWRTPLINKYGHFQETKIEYSSINPTGNFIYSIPLGHPTEDLLQFKITVEDDEYPDLTSKVYSAQIGRVLSKDDWNRQIYTRFHQEAWEYNLDEVKPNIDWSDKDNVQYIIPGIIWSRTIRSGSALDPSSGFRQIYNIEGAHLKAGSDNSFFRIHGRWNYITTLKPKHRLVTRAELGAIYIDRDAELAPSLRFYAGGDQSIRGFSYQSIGSTVPSSSDPENSTQVVVGGTRLMVASIEYQYYLTNKWRIAFFSDGGSVTNKGEFNPVYSFGSGIHYLTPVGAVKFDYAYGIDGDKKNGRIHISLGAEL</sequence>
<dbReference type="InterPro" id="IPR010827">
    <property type="entry name" value="BamA/TamA_POTRA"/>
</dbReference>
<comment type="caution">
    <text evidence="14">The sequence shown here is derived from an EMBL/GenBank/DDBJ whole genome shotgun (WGS) entry which is preliminary data.</text>
</comment>
<evidence type="ECO:0000256" key="9">
    <source>
        <dbReference type="ARBA" id="ARBA00033063"/>
    </source>
</evidence>
<dbReference type="RefSeq" id="WP_146790511.1">
    <property type="nucleotide sequence ID" value="NZ_VOLT01000011.1"/>
</dbReference>
<comment type="similarity">
    <text evidence="2">Belongs to the TamA family.</text>
</comment>
<evidence type="ECO:0000256" key="3">
    <source>
        <dbReference type="ARBA" id="ARBA00015419"/>
    </source>
</evidence>
<dbReference type="AlphaFoldDB" id="A0A5C6Q8G4"/>
<keyword evidence="4" id="KW-1134">Transmembrane beta strand</keyword>
<dbReference type="Gene3D" id="2.40.160.50">
    <property type="entry name" value="membrane protein fhac: a member of the omp85/tpsb transporter family"/>
    <property type="match status" value="1"/>
</dbReference>
<feature type="domain" description="POTRA" evidence="12">
    <location>
        <begin position="203"/>
        <end position="275"/>
    </location>
</feature>
<feature type="domain" description="TamA POTRA" evidence="13">
    <location>
        <begin position="43"/>
        <end position="112"/>
    </location>
</feature>
<evidence type="ECO:0000313" key="14">
    <source>
        <dbReference type="EMBL" id="TWX65216.1"/>
    </source>
</evidence>
<evidence type="ECO:0000256" key="2">
    <source>
        <dbReference type="ARBA" id="ARBA00010248"/>
    </source>
</evidence>
<comment type="subunit">
    <text evidence="10">Interacts with TamB to form the translocation and assembly module (TAM).</text>
</comment>
<keyword evidence="6" id="KW-0732">Signal</keyword>
<dbReference type="EMBL" id="VOLT01000011">
    <property type="protein sequence ID" value="TWX65216.1"/>
    <property type="molecule type" value="Genomic_DNA"/>
</dbReference>
<organism evidence="14 15">
    <name type="scientific">Colwellia demingiae</name>
    <dbReference type="NCBI Taxonomy" id="89401"/>
    <lineage>
        <taxon>Bacteria</taxon>
        <taxon>Pseudomonadati</taxon>
        <taxon>Pseudomonadota</taxon>
        <taxon>Gammaproteobacteria</taxon>
        <taxon>Alteromonadales</taxon>
        <taxon>Colwelliaceae</taxon>
        <taxon>Colwellia</taxon>
    </lineage>
</organism>
<evidence type="ECO:0000256" key="6">
    <source>
        <dbReference type="ARBA" id="ARBA00022729"/>
    </source>
</evidence>
<evidence type="ECO:0000256" key="8">
    <source>
        <dbReference type="ARBA" id="ARBA00023237"/>
    </source>
</evidence>
<evidence type="ECO:0000259" key="12">
    <source>
        <dbReference type="Pfam" id="PF07244"/>
    </source>
</evidence>
<dbReference type="PANTHER" id="PTHR12815">
    <property type="entry name" value="SORTING AND ASSEMBLY MACHINERY SAMM50 PROTEIN FAMILY MEMBER"/>
    <property type="match status" value="1"/>
</dbReference>
<evidence type="ECO:0000313" key="15">
    <source>
        <dbReference type="Proteomes" id="UP000321822"/>
    </source>
</evidence>
<evidence type="ECO:0000256" key="5">
    <source>
        <dbReference type="ARBA" id="ARBA00022692"/>
    </source>
</evidence>
<dbReference type="OrthoDB" id="9803054at2"/>